<dbReference type="NCBIfam" id="TIGR04416">
    <property type="entry name" value="group_II_RT_mat"/>
    <property type="match status" value="1"/>
</dbReference>
<comment type="similarity">
    <text evidence="1">Belongs to the bacterial reverse transcriptase family.</text>
</comment>
<dbReference type="InterPro" id="IPR013597">
    <property type="entry name" value="Mat_intron_G2"/>
</dbReference>
<dbReference type="PROSITE" id="PS50878">
    <property type="entry name" value="RT_POL"/>
    <property type="match status" value="1"/>
</dbReference>
<dbReference type="EC" id="2.7.7.49" evidence="3"/>
<dbReference type="GO" id="GO:0003964">
    <property type="term" value="F:RNA-directed DNA polymerase activity"/>
    <property type="evidence" value="ECO:0007669"/>
    <property type="project" value="UniProtKB-KW"/>
</dbReference>
<dbReference type="RefSeq" id="WP_204799604.1">
    <property type="nucleotide sequence ID" value="NZ_CAJNAP010000010.1"/>
</dbReference>
<dbReference type="InterPro" id="IPR030931">
    <property type="entry name" value="Group_II_RT_mat"/>
</dbReference>
<organism evidence="3 4">
    <name type="scientific">Nitrosomonas nitrosa</name>
    <dbReference type="NCBI Taxonomy" id="52442"/>
    <lineage>
        <taxon>Bacteria</taxon>
        <taxon>Pseudomonadati</taxon>
        <taxon>Pseudomonadota</taxon>
        <taxon>Betaproteobacteria</taxon>
        <taxon>Nitrosomonadales</taxon>
        <taxon>Nitrosomonadaceae</taxon>
        <taxon>Nitrosomonas</taxon>
    </lineage>
</organism>
<dbReference type="PANTHER" id="PTHR34047:SF3">
    <property type="entry name" value="BLR2052 PROTEIN"/>
    <property type="match status" value="1"/>
</dbReference>
<dbReference type="InterPro" id="IPR051083">
    <property type="entry name" value="GrpII_Intron_Splice-Mob/Def"/>
</dbReference>
<dbReference type="Proteomes" id="UP000601736">
    <property type="component" value="Unassembled WGS sequence"/>
</dbReference>
<dbReference type="InterPro" id="IPR000477">
    <property type="entry name" value="RT_dom"/>
</dbReference>
<gene>
    <name evidence="3" type="ORF">NMYAN_180048</name>
</gene>
<proteinExistence type="inferred from homology"/>
<reference evidence="3" key="1">
    <citation type="submission" date="2021-02" db="EMBL/GenBank/DDBJ databases">
        <authorList>
            <person name="Han P."/>
        </authorList>
    </citation>
    <scope>NUCLEOTIDE SEQUENCE</scope>
    <source>
        <strain evidence="3">Nitrosomonas nitrosa 18-3D</strain>
    </source>
</reference>
<name>A0A8H8YZV8_9PROT</name>
<dbReference type="Pfam" id="PF00078">
    <property type="entry name" value="RVT_1"/>
    <property type="match status" value="1"/>
</dbReference>
<protein>
    <submittedName>
        <fullName evidence="3">Putative reverse transcriptase</fullName>
        <ecNumber evidence="3">2.7.7.49</ecNumber>
    </submittedName>
</protein>
<feature type="domain" description="Reverse transcriptase" evidence="2">
    <location>
        <begin position="49"/>
        <end position="288"/>
    </location>
</feature>
<evidence type="ECO:0000313" key="3">
    <source>
        <dbReference type="EMBL" id="CAE6499976.1"/>
    </source>
</evidence>
<dbReference type="SUPFAM" id="SSF56672">
    <property type="entry name" value="DNA/RNA polymerases"/>
    <property type="match status" value="1"/>
</dbReference>
<evidence type="ECO:0000256" key="1">
    <source>
        <dbReference type="ARBA" id="ARBA00034120"/>
    </source>
</evidence>
<keyword evidence="3" id="KW-0548">Nucleotidyltransferase</keyword>
<dbReference type="AlphaFoldDB" id="A0A8H8YZV8"/>
<keyword evidence="3" id="KW-0695">RNA-directed DNA polymerase</keyword>
<dbReference type="Pfam" id="PF08388">
    <property type="entry name" value="GIIM"/>
    <property type="match status" value="1"/>
</dbReference>
<accession>A0A8H8YZV8</accession>
<dbReference type="InterPro" id="IPR043502">
    <property type="entry name" value="DNA/RNA_pol_sf"/>
</dbReference>
<dbReference type="PANTHER" id="PTHR34047">
    <property type="entry name" value="NUCLEAR INTRON MATURASE 1, MITOCHONDRIAL-RELATED"/>
    <property type="match status" value="1"/>
</dbReference>
<dbReference type="EMBL" id="CAJNAP010000010">
    <property type="protein sequence ID" value="CAE6499976.1"/>
    <property type="molecule type" value="Genomic_DNA"/>
</dbReference>
<sequence>MKAAKPFDIPKTSVWEAFKLVKANKGSAGIDQESLEDFEQNLSGNLYKLWNRLSSGAYFPPAVKGVAIPKKQGGERVLGIPTVSDRIAQMTIKLAFEPCVEPHFLSDSYGYRPNKSALDAVGVTRQRCWQYNWLLEFDIKGLFDHIDHELLMKAVRKHTNNRWIILYIERWLKAPMQMSDGKLVERTRGTPQGGVISPVLSNLFMHYAFDVWMTRNHQEKPWCRYADDGIAHCKTRRSAEKLLADLNQRFVECGLELHPEKTKIVYCQDGKRKGCHQNTKFKFLGYEFRRRMVKSSKGRMFLSFTPAISNEAKKDINKTIRRTGVRNRSDLSLEEVALWLNPMLNGWINYYGRYNKSALKPVMRQINFTLIKWCTRKYKRFRYSKARACQYLIKTFEMRPYLFAHWKRGIQGSFV</sequence>
<keyword evidence="3" id="KW-0808">Transferase</keyword>
<comment type="caution">
    <text evidence="3">The sequence shown here is derived from an EMBL/GenBank/DDBJ whole genome shotgun (WGS) entry which is preliminary data.</text>
</comment>
<evidence type="ECO:0000259" key="2">
    <source>
        <dbReference type="PROSITE" id="PS50878"/>
    </source>
</evidence>
<evidence type="ECO:0000313" key="4">
    <source>
        <dbReference type="Proteomes" id="UP000601736"/>
    </source>
</evidence>
<dbReference type="CDD" id="cd01651">
    <property type="entry name" value="RT_G2_intron"/>
    <property type="match status" value="1"/>
</dbReference>